<organism evidence="3 4">
    <name type="scientific">Novosphingobium capsulatum</name>
    <dbReference type="NCBI Taxonomy" id="13688"/>
    <lineage>
        <taxon>Bacteria</taxon>
        <taxon>Pseudomonadati</taxon>
        <taxon>Pseudomonadota</taxon>
        <taxon>Alphaproteobacteria</taxon>
        <taxon>Sphingomonadales</taxon>
        <taxon>Sphingomonadaceae</taxon>
        <taxon>Novosphingobium</taxon>
    </lineage>
</organism>
<proteinExistence type="inferred from homology"/>
<dbReference type="InterPro" id="IPR036291">
    <property type="entry name" value="NAD(P)-bd_dom_sf"/>
</dbReference>
<evidence type="ECO:0000256" key="1">
    <source>
        <dbReference type="ARBA" id="ARBA00006484"/>
    </source>
</evidence>
<dbReference type="InterPro" id="IPR002347">
    <property type="entry name" value="SDR_fam"/>
</dbReference>
<keyword evidence="4" id="KW-1185">Reference proteome</keyword>
<dbReference type="PANTHER" id="PTHR43639">
    <property type="entry name" value="OXIDOREDUCTASE, SHORT-CHAIN DEHYDROGENASE/REDUCTASE FAMILY (AFU_ORTHOLOGUE AFUA_5G02870)"/>
    <property type="match status" value="1"/>
</dbReference>
<keyword evidence="2" id="KW-0560">Oxidoreductase</keyword>
<dbReference type="SUPFAM" id="SSF51735">
    <property type="entry name" value="NAD(P)-binding Rossmann-fold domains"/>
    <property type="match status" value="1"/>
</dbReference>
<gene>
    <name evidence="3" type="ORF">J2792_003265</name>
</gene>
<evidence type="ECO:0000313" key="3">
    <source>
        <dbReference type="EMBL" id="MDR6512382.1"/>
    </source>
</evidence>
<dbReference type="Pfam" id="PF13561">
    <property type="entry name" value="adh_short_C2"/>
    <property type="match status" value="1"/>
</dbReference>
<name>A0ABU1MQ34_9SPHN</name>
<dbReference type="EMBL" id="JAVDRD010000009">
    <property type="protein sequence ID" value="MDR6512382.1"/>
    <property type="molecule type" value="Genomic_DNA"/>
</dbReference>
<dbReference type="Proteomes" id="UP001184150">
    <property type="component" value="Unassembled WGS sequence"/>
</dbReference>
<dbReference type="PANTHER" id="PTHR43639:SF1">
    <property type="entry name" value="SHORT-CHAIN DEHYDROGENASE_REDUCTASE FAMILY PROTEIN"/>
    <property type="match status" value="1"/>
</dbReference>
<accession>A0ABU1MQ34</accession>
<dbReference type="RefSeq" id="WP_022678092.1">
    <property type="nucleotide sequence ID" value="NZ_JAVDRD010000009.1"/>
</dbReference>
<evidence type="ECO:0000313" key="4">
    <source>
        <dbReference type="Proteomes" id="UP001184150"/>
    </source>
</evidence>
<protein>
    <submittedName>
        <fullName evidence="3">NAD(P)-dependent dehydrogenase (Short-subunit alcohol dehydrogenase family)</fullName>
    </submittedName>
</protein>
<comment type="caution">
    <text evidence="3">The sequence shown here is derived from an EMBL/GenBank/DDBJ whole genome shotgun (WGS) entry which is preliminary data.</text>
</comment>
<dbReference type="Gene3D" id="3.40.50.720">
    <property type="entry name" value="NAD(P)-binding Rossmann-like Domain"/>
    <property type="match status" value="1"/>
</dbReference>
<sequence>MSVPRPLALVTGGWRRIGAAIARKLAQEGWDLALHAHHAHTFDPEFTAQLQWLGATVHPLAGDLGDSAFPAAMLADVIARAGQAPRLLVNCASLFQDDTIASLAPEALDQHFGVNLFAPLLLTRAFAEALGEDEGAVVNILDQRVQNPVPDQLSYTLSKQALHAAVRTLARALAPRVRVNGVAPGLILPTQDYDADQWHRLEEIMPLKRLPGADEIADAVHYLATARAVTGQTLFVDAGASLESYPRDFVYLER</sequence>
<comment type="similarity">
    <text evidence="1">Belongs to the short-chain dehydrogenases/reductases (SDR) family.</text>
</comment>
<evidence type="ECO:0000256" key="2">
    <source>
        <dbReference type="ARBA" id="ARBA00023002"/>
    </source>
</evidence>
<reference evidence="3 4" key="1">
    <citation type="submission" date="2023-07" db="EMBL/GenBank/DDBJ databases">
        <title>Sorghum-associated microbial communities from plants grown in Nebraska, USA.</title>
        <authorList>
            <person name="Schachtman D."/>
        </authorList>
    </citation>
    <scope>NUCLEOTIDE SEQUENCE [LARGE SCALE GENOMIC DNA]</scope>
    <source>
        <strain evidence="3 4">DS1027</strain>
    </source>
</reference>
<dbReference type="PRINTS" id="PR00081">
    <property type="entry name" value="GDHRDH"/>
</dbReference>